<evidence type="ECO:0000313" key="2">
    <source>
        <dbReference type="Proteomes" id="UP000035642"/>
    </source>
</evidence>
<dbReference type="InterPro" id="IPR051363">
    <property type="entry name" value="RLR_Helicase"/>
</dbReference>
<dbReference type="Proteomes" id="UP000035642">
    <property type="component" value="Unassembled WGS sequence"/>
</dbReference>
<reference evidence="3" key="2">
    <citation type="submission" date="2017-02" db="UniProtKB">
        <authorList>
            <consortium name="WormBaseParasite"/>
        </authorList>
    </citation>
    <scope>IDENTIFICATION</scope>
</reference>
<proteinExistence type="predicted"/>
<dbReference type="GO" id="GO:0003676">
    <property type="term" value="F:nucleic acid binding"/>
    <property type="evidence" value="ECO:0007669"/>
    <property type="project" value="InterPro"/>
</dbReference>
<dbReference type="InterPro" id="IPR041204">
    <property type="entry name" value="RIG-I-like_C"/>
</dbReference>
<dbReference type="Gene3D" id="1.20.1320.30">
    <property type="match status" value="1"/>
</dbReference>
<dbReference type="PROSITE" id="PS51192">
    <property type="entry name" value="HELICASE_ATP_BIND_1"/>
    <property type="match status" value="1"/>
</dbReference>
<dbReference type="InterPro" id="IPR011545">
    <property type="entry name" value="DEAD/DEAH_box_helicase_dom"/>
</dbReference>
<dbReference type="Pfam" id="PF18119">
    <property type="entry name" value="RIG-I_C"/>
    <property type="match status" value="1"/>
</dbReference>
<dbReference type="PANTHER" id="PTHR14074">
    <property type="entry name" value="HELICASE WITH DEATH DOMAIN-RELATED"/>
    <property type="match status" value="1"/>
</dbReference>
<dbReference type="SUPFAM" id="SSF52540">
    <property type="entry name" value="P-loop containing nucleoside triphosphate hydrolases"/>
    <property type="match status" value="1"/>
</dbReference>
<dbReference type="Gene3D" id="3.40.50.300">
    <property type="entry name" value="P-loop containing nucleotide triphosphate hydrolases"/>
    <property type="match status" value="1"/>
</dbReference>
<accession>A0A0K0CYH8</accession>
<evidence type="ECO:0000313" key="3">
    <source>
        <dbReference type="WBParaSite" id="ACAC_0000269901-mRNA-1"/>
    </source>
</evidence>
<feature type="domain" description="Helicase ATP-binding" evidence="1">
    <location>
        <begin position="1"/>
        <end position="90"/>
    </location>
</feature>
<name>A0A0K0CYH8_ANGCA</name>
<dbReference type="InterPro" id="IPR027417">
    <property type="entry name" value="P-loop_NTPase"/>
</dbReference>
<dbReference type="PANTHER" id="PTHR14074:SF16">
    <property type="entry name" value="ANTIVIRAL INNATE IMMUNE RESPONSE RECEPTOR RIG-I"/>
    <property type="match status" value="1"/>
</dbReference>
<dbReference type="Pfam" id="PF00270">
    <property type="entry name" value="DEAD"/>
    <property type="match status" value="1"/>
</dbReference>
<dbReference type="STRING" id="6313.A0A0K0CYH8"/>
<keyword evidence="2" id="KW-1185">Reference proteome</keyword>
<organism evidence="2 3">
    <name type="scientific">Angiostrongylus cantonensis</name>
    <name type="common">Rat lungworm</name>
    <dbReference type="NCBI Taxonomy" id="6313"/>
    <lineage>
        <taxon>Eukaryota</taxon>
        <taxon>Metazoa</taxon>
        <taxon>Ecdysozoa</taxon>
        <taxon>Nematoda</taxon>
        <taxon>Chromadorea</taxon>
        <taxon>Rhabditida</taxon>
        <taxon>Rhabditina</taxon>
        <taxon>Rhabditomorpha</taxon>
        <taxon>Strongyloidea</taxon>
        <taxon>Metastrongylidae</taxon>
        <taxon>Angiostrongylus</taxon>
    </lineage>
</organism>
<evidence type="ECO:0000259" key="1">
    <source>
        <dbReference type="PROSITE" id="PS51192"/>
    </source>
</evidence>
<dbReference type="GO" id="GO:0005524">
    <property type="term" value="F:ATP binding"/>
    <property type="evidence" value="ECO:0007669"/>
    <property type="project" value="InterPro"/>
</dbReference>
<reference evidence="2" key="1">
    <citation type="submission" date="2012-09" db="EMBL/GenBank/DDBJ databases">
        <authorList>
            <person name="Martin A.A."/>
        </authorList>
    </citation>
    <scope>NUCLEOTIDE SEQUENCE</scope>
</reference>
<dbReference type="WBParaSite" id="ACAC_0000269901-mRNA-1">
    <property type="protein sequence ID" value="ACAC_0000269901-mRNA-1"/>
    <property type="gene ID" value="ACAC_0000269901"/>
</dbReference>
<dbReference type="AlphaFoldDB" id="A0A0K0CYH8"/>
<dbReference type="InterPro" id="IPR014001">
    <property type="entry name" value="Helicase_ATP-bd"/>
</dbReference>
<protein>
    <submittedName>
        <fullName evidence="3">Helicase ATP-binding domain-containing protein</fullName>
    </submittedName>
</protein>
<dbReference type="GO" id="GO:0005737">
    <property type="term" value="C:cytoplasm"/>
    <property type="evidence" value="ECO:0007669"/>
    <property type="project" value="TreeGrafter"/>
</dbReference>
<sequence length="367" mass="42338">MLVPRIPLVEQQRDRFHKYYVEGFHGSGHKTESRRDLVLACHIVVMTPQILLNMLKSIRKDERLYVCDFSLLIFDEVHHCIKDHPYNILMQTVHDYNGPKPQGGMVNVYELLANLGATTLSSIRQHTDILAEYVRKPADFTVKVDRPKSSPFMEMLISIMLKIEKSVEDQLNKLTTNNNTGFRLTKEDVRFEHPLATEKYIQKISTLSAALSRFHNGDLKFEPNIALEYLTVMSQGIGINDLMPARYALEHLWKHLKMLSERFEAECSKKFYEYFIGQIDYLTTSANEEVPKPIVTALERELKNQFTLDANSRVIIFVTRRSTAVQLMNYLNREKVVLGHPDFVGFVTSYVGILTAALSWRITDNPP</sequence>